<name>A0ABU9DQK9_9BACL</name>
<dbReference type="SUPFAM" id="SSF48371">
    <property type="entry name" value="ARM repeat"/>
    <property type="match status" value="1"/>
</dbReference>
<evidence type="ECO:0000313" key="1">
    <source>
        <dbReference type="EMBL" id="MEK8130531.1"/>
    </source>
</evidence>
<gene>
    <name evidence="1" type="ORF">WMW72_21735</name>
</gene>
<comment type="caution">
    <text evidence="1">The sequence shown here is derived from an EMBL/GenBank/DDBJ whole genome shotgun (WGS) entry which is preliminary data.</text>
</comment>
<dbReference type="EMBL" id="JBBPCC010000015">
    <property type="protein sequence ID" value="MEK8130531.1"/>
    <property type="molecule type" value="Genomic_DNA"/>
</dbReference>
<protein>
    <submittedName>
        <fullName evidence="1">HEAT repeat domain-containing protein</fullName>
    </submittedName>
</protein>
<dbReference type="InterPro" id="IPR016024">
    <property type="entry name" value="ARM-type_fold"/>
</dbReference>
<dbReference type="Pfam" id="PF13646">
    <property type="entry name" value="HEAT_2"/>
    <property type="match status" value="1"/>
</dbReference>
<organism evidence="1 2">
    <name type="scientific">Paenibacillus filicis</name>
    <dbReference type="NCBI Taxonomy" id="669464"/>
    <lineage>
        <taxon>Bacteria</taxon>
        <taxon>Bacillati</taxon>
        <taxon>Bacillota</taxon>
        <taxon>Bacilli</taxon>
        <taxon>Bacillales</taxon>
        <taxon>Paenibacillaceae</taxon>
        <taxon>Paenibacillus</taxon>
    </lineage>
</organism>
<proteinExistence type="predicted"/>
<reference evidence="1 2" key="1">
    <citation type="submission" date="2024-04" db="EMBL/GenBank/DDBJ databases">
        <title>draft genome sequnece of Paenibacillus filicis.</title>
        <authorList>
            <person name="Kim D.-U."/>
        </authorList>
    </citation>
    <scope>NUCLEOTIDE SEQUENCE [LARGE SCALE GENOMIC DNA]</scope>
    <source>
        <strain evidence="1 2">KACC14197</strain>
    </source>
</reference>
<sequence length="607" mass="68841">MSTALLQELHQEVRRVYIAGSDLAEEDFRLKRLLPQFQQLGERSPVFKRLSEMIAALITPEAPEHERLSTAETLQELASLLNSVLYTQGATAPTGELTPVRHQPTAMPTQASYRQLAAVREALTTTGGGRYEIVHEAAGQGLFHDLRMVRLAIRALGDPYAELADFMALKVLPTLSAEIIPSLLESFNPDGGRADARKLQVVAVIDKAAHLEWIARAARAGSDEVRVTAIEWLSGEKAYEPELIEWTKDKKKSIRQAAYLTLSSLDTEAVRNRLYEGLTGKDADIASEGVRMSESPVLMDRVTEELNARILDLIHKQPDAKNTETLVEKILLLTAVLSGKQSDRLLQVYMEALRDPIFLTGPVLSVSHVAADYLADFGGERGLELLTELEKKNPFFYPFALRTGYRCLTPAAFYDRYGAPLERMDGANKERRQEVRQILDLMKEQLTEQIYETIPAPWYEEGTMRIGRVQFASMSEVREKWDARWLNWLIAYSETQLVSIFAVPGHSQAELYLRGKLENNPEHRNRFAGKVLLGLERTGVPDLHELLMLSLEHERNQSFHHFDHHVWEMMLQMPSSYGNRLEAILPKFTHSARKQTEYLVERLKNTQ</sequence>
<accession>A0ABU9DQK9</accession>
<dbReference type="RefSeq" id="WP_341417668.1">
    <property type="nucleotide sequence ID" value="NZ_JBBPCC010000015.1"/>
</dbReference>
<evidence type="ECO:0000313" key="2">
    <source>
        <dbReference type="Proteomes" id="UP001469365"/>
    </source>
</evidence>
<dbReference type="Proteomes" id="UP001469365">
    <property type="component" value="Unassembled WGS sequence"/>
</dbReference>
<keyword evidence="2" id="KW-1185">Reference proteome</keyword>
<dbReference type="InterPro" id="IPR011989">
    <property type="entry name" value="ARM-like"/>
</dbReference>
<dbReference type="Gene3D" id="1.25.10.10">
    <property type="entry name" value="Leucine-rich Repeat Variant"/>
    <property type="match status" value="1"/>
</dbReference>